<dbReference type="Proteomes" id="UP000270036">
    <property type="component" value="Chromosome"/>
</dbReference>
<evidence type="ECO:0000256" key="1">
    <source>
        <dbReference type="SAM" id="MobiDB-lite"/>
    </source>
</evidence>
<dbReference type="RefSeq" id="WP_177169188.1">
    <property type="nucleotide sequence ID" value="NZ_FOIX01000002.1"/>
</dbReference>
<sequence>MTLNCKNMNINVGENMTTNVGMNSSEMIRMKNTQTVGMNATQSIGAMKMTSVLGDASMFITGKLMEIIEGDVHSETKQGKTTVNSDKGIETSSQSSINRHAQEEVQHNSGENLKTINFFTDEQDKNSKRKNYGDYRERLQHLF</sequence>
<dbReference type="SUPFAM" id="SSF69349">
    <property type="entry name" value="Phage fibre proteins"/>
    <property type="match status" value="1"/>
</dbReference>
<accession>A0A448NN37</accession>
<dbReference type="KEGG" id="cant:NCTC13489_00370"/>
<dbReference type="STRING" id="266748.HY04_01280"/>
<dbReference type="AlphaFoldDB" id="A0A448NN37"/>
<feature type="compositionally biased region" description="Polar residues" evidence="1">
    <location>
        <begin position="107"/>
        <end position="120"/>
    </location>
</feature>
<feature type="compositionally biased region" description="Polar residues" evidence="1">
    <location>
        <begin position="79"/>
        <end position="99"/>
    </location>
</feature>
<name>A0A448NN37_9FLAO</name>
<feature type="compositionally biased region" description="Basic and acidic residues" evidence="1">
    <location>
        <begin position="122"/>
        <end position="133"/>
    </location>
</feature>
<evidence type="ECO:0000313" key="3">
    <source>
        <dbReference type="Proteomes" id="UP000270036"/>
    </source>
</evidence>
<dbReference type="EMBL" id="LR134441">
    <property type="protein sequence ID" value="VEH96207.1"/>
    <property type="molecule type" value="Genomic_DNA"/>
</dbReference>
<reference evidence="2 3" key="1">
    <citation type="submission" date="2018-12" db="EMBL/GenBank/DDBJ databases">
        <authorList>
            <consortium name="Pathogen Informatics"/>
        </authorList>
    </citation>
    <scope>NUCLEOTIDE SEQUENCE [LARGE SCALE GENOMIC DNA]</scope>
    <source>
        <strain evidence="2 3">NCTC13489</strain>
    </source>
</reference>
<proteinExistence type="predicted"/>
<gene>
    <name evidence="2" type="ORF">NCTC13489_00370</name>
</gene>
<evidence type="ECO:0000313" key="2">
    <source>
        <dbReference type="EMBL" id="VEH96207.1"/>
    </source>
</evidence>
<organism evidence="2 3">
    <name type="scientific">Kaistella antarctica</name>
    <dbReference type="NCBI Taxonomy" id="266748"/>
    <lineage>
        <taxon>Bacteria</taxon>
        <taxon>Pseudomonadati</taxon>
        <taxon>Bacteroidota</taxon>
        <taxon>Flavobacteriia</taxon>
        <taxon>Flavobacteriales</taxon>
        <taxon>Weeksellaceae</taxon>
        <taxon>Chryseobacterium group</taxon>
        <taxon>Kaistella</taxon>
    </lineage>
</organism>
<protein>
    <submittedName>
        <fullName evidence="2">Uncharacterized protein</fullName>
    </submittedName>
</protein>
<feature type="region of interest" description="Disordered" evidence="1">
    <location>
        <begin position="75"/>
        <end position="133"/>
    </location>
</feature>